<dbReference type="SMART" id="SM00382">
    <property type="entry name" value="AAA"/>
    <property type="match status" value="1"/>
</dbReference>
<dbReference type="PROSITE" id="PS00211">
    <property type="entry name" value="ABC_TRANSPORTER_1"/>
    <property type="match status" value="1"/>
</dbReference>
<evidence type="ECO:0000256" key="3">
    <source>
        <dbReference type="ARBA" id="ARBA00022840"/>
    </source>
</evidence>
<dbReference type="Gene3D" id="3.40.50.300">
    <property type="entry name" value="P-loop containing nucleotide triphosphate hydrolases"/>
    <property type="match status" value="1"/>
</dbReference>
<keyword evidence="1" id="KW-0813">Transport</keyword>
<feature type="domain" description="ABC transporter" evidence="5">
    <location>
        <begin position="5"/>
        <end position="245"/>
    </location>
</feature>
<feature type="compositionally biased region" description="Low complexity" evidence="4">
    <location>
        <begin position="233"/>
        <end position="243"/>
    </location>
</feature>
<dbReference type="Proteomes" id="UP000646749">
    <property type="component" value="Unassembled WGS sequence"/>
</dbReference>
<feature type="compositionally biased region" description="Polar residues" evidence="4">
    <location>
        <begin position="261"/>
        <end position="270"/>
    </location>
</feature>
<dbReference type="InterPro" id="IPR017911">
    <property type="entry name" value="MacB-like_ATP-bd"/>
</dbReference>
<dbReference type="EMBL" id="BONW01000016">
    <property type="protein sequence ID" value="GIG88685.1"/>
    <property type="molecule type" value="Genomic_DNA"/>
</dbReference>
<dbReference type="CDD" id="cd03255">
    <property type="entry name" value="ABC_MJ0796_LolCDE_FtsE"/>
    <property type="match status" value="1"/>
</dbReference>
<evidence type="ECO:0000259" key="5">
    <source>
        <dbReference type="PROSITE" id="PS50893"/>
    </source>
</evidence>
<dbReference type="InterPro" id="IPR003593">
    <property type="entry name" value="AAA+_ATPase"/>
</dbReference>
<dbReference type="InterPro" id="IPR017871">
    <property type="entry name" value="ABC_transporter-like_CS"/>
</dbReference>
<dbReference type="PANTHER" id="PTHR24220">
    <property type="entry name" value="IMPORT ATP-BINDING PROTEIN"/>
    <property type="match status" value="1"/>
</dbReference>
<feature type="region of interest" description="Disordered" evidence="4">
    <location>
        <begin position="233"/>
        <end position="313"/>
    </location>
</feature>
<evidence type="ECO:0000256" key="1">
    <source>
        <dbReference type="ARBA" id="ARBA00022448"/>
    </source>
</evidence>
<dbReference type="RefSeq" id="WP_203867180.1">
    <property type="nucleotide sequence ID" value="NZ_BONW01000016.1"/>
</dbReference>
<keyword evidence="2" id="KW-0547">Nucleotide-binding</keyword>
<protein>
    <recommendedName>
        <fullName evidence="5">ABC transporter domain-containing protein</fullName>
    </recommendedName>
</protein>
<comment type="caution">
    <text evidence="6">The sequence shown here is derived from an EMBL/GenBank/DDBJ whole genome shotgun (WGS) entry which is preliminary data.</text>
</comment>
<sequence length="313" mass="32743">MTALLELHGITKTLKGQRTPRTILDGVDLTVEPGESVAILGRSGSGKSTLLSLIGLFDRPDGGRYLLGGRDITRLSERRAAALRSAEFGFVFQRFFLLKHLTAAQNVAMALVNGQGWLPRRKRRARTMAALDQVGIAHLAKHRPARLSGGEQQRVAVARALVREPRLLLADEPTGALDTETGNLVIEVMRAATDRGCGLILVTHDRDHANKMQRVLRLTDGLLQPVDATPDEAWAPASAPAGAVGFEGDTELSEGGAVTSDGDSVPTTIDTVPAASGNGPPRSAAVPSGGGPQASVAAPSGGGAVAEPDEVVR</sequence>
<name>A0ABQ4E1U5_9ACTN</name>
<proteinExistence type="predicted"/>
<dbReference type="SUPFAM" id="SSF52540">
    <property type="entry name" value="P-loop containing nucleoside triphosphate hydrolases"/>
    <property type="match status" value="1"/>
</dbReference>
<evidence type="ECO:0000313" key="6">
    <source>
        <dbReference type="EMBL" id="GIG88685.1"/>
    </source>
</evidence>
<organism evidence="6 7">
    <name type="scientific">Plantactinospora endophytica</name>
    <dbReference type="NCBI Taxonomy" id="673535"/>
    <lineage>
        <taxon>Bacteria</taxon>
        <taxon>Bacillati</taxon>
        <taxon>Actinomycetota</taxon>
        <taxon>Actinomycetes</taxon>
        <taxon>Micromonosporales</taxon>
        <taxon>Micromonosporaceae</taxon>
        <taxon>Plantactinospora</taxon>
    </lineage>
</organism>
<evidence type="ECO:0000313" key="7">
    <source>
        <dbReference type="Proteomes" id="UP000646749"/>
    </source>
</evidence>
<dbReference type="PANTHER" id="PTHR24220:SF86">
    <property type="entry name" value="ABC TRANSPORTER ABCH.1"/>
    <property type="match status" value="1"/>
</dbReference>
<reference evidence="6 7" key="1">
    <citation type="submission" date="2021-01" db="EMBL/GenBank/DDBJ databases">
        <title>Whole genome shotgun sequence of Plantactinospora endophytica NBRC 110450.</title>
        <authorList>
            <person name="Komaki H."/>
            <person name="Tamura T."/>
        </authorList>
    </citation>
    <scope>NUCLEOTIDE SEQUENCE [LARGE SCALE GENOMIC DNA]</scope>
    <source>
        <strain evidence="6 7">NBRC 110450</strain>
    </source>
</reference>
<dbReference type="InterPro" id="IPR003439">
    <property type="entry name" value="ABC_transporter-like_ATP-bd"/>
</dbReference>
<keyword evidence="3" id="KW-0067">ATP-binding</keyword>
<evidence type="ECO:0000256" key="2">
    <source>
        <dbReference type="ARBA" id="ARBA00022741"/>
    </source>
</evidence>
<dbReference type="Pfam" id="PF00005">
    <property type="entry name" value="ABC_tran"/>
    <property type="match status" value="1"/>
</dbReference>
<keyword evidence="7" id="KW-1185">Reference proteome</keyword>
<dbReference type="PROSITE" id="PS50893">
    <property type="entry name" value="ABC_TRANSPORTER_2"/>
    <property type="match status" value="1"/>
</dbReference>
<evidence type="ECO:0000256" key="4">
    <source>
        <dbReference type="SAM" id="MobiDB-lite"/>
    </source>
</evidence>
<dbReference type="InterPro" id="IPR015854">
    <property type="entry name" value="ABC_transpr_LolD-like"/>
</dbReference>
<accession>A0ABQ4E1U5</accession>
<dbReference type="InterPro" id="IPR027417">
    <property type="entry name" value="P-loop_NTPase"/>
</dbReference>
<gene>
    <name evidence="6" type="ORF">Pen02_36210</name>
</gene>